<sequence length="109" mass="12471">MYGNPLAPVTQTRRIGHCRCIMHPAFSPVHTPPSLPLAPIAMPTPPFFNNGVTFFLEFSCCIFIYRHEAHARWRRAQFLEIARVSGSRSSQNQYFERFVTKFTTISGIP</sequence>
<gene>
    <name evidence="1" type="ORF">EVAR_61671_1</name>
</gene>
<reference evidence="1 2" key="1">
    <citation type="journal article" date="2019" name="Commun. Biol.">
        <title>The bagworm genome reveals a unique fibroin gene that provides high tensile strength.</title>
        <authorList>
            <person name="Kono N."/>
            <person name="Nakamura H."/>
            <person name="Ohtoshi R."/>
            <person name="Tomita M."/>
            <person name="Numata K."/>
            <person name="Arakawa K."/>
        </authorList>
    </citation>
    <scope>NUCLEOTIDE SEQUENCE [LARGE SCALE GENOMIC DNA]</scope>
</reference>
<evidence type="ECO:0000313" key="2">
    <source>
        <dbReference type="Proteomes" id="UP000299102"/>
    </source>
</evidence>
<name>A0A4C1YV45_EUMVA</name>
<dbReference type="AlphaFoldDB" id="A0A4C1YV45"/>
<keyword evidence="2" id="KW-1185">Reference proteome</keyword>
<comment type="caution">
    <text evidence="1">The sequence shown here is derived from an EMBL/GenBank/DDBJ whole genome shotgun (WGS) entry which is preliminary data.</text>
</comment>
<organism evidence="1 2">
    <name type="scientific">Eumeta variegata</name>
    <name type="common">Bagworm moth</name>
    <name type="synonym">Eumeta japonica</name>
    <dbReference type="NCBI Taxonomy" id="151549"/>
    <lineage>
        <taxon>Eukaryota</taxon>
        <taxon>Metazoa</taxon>
        <taxon>Ecdysozoa</taxon>
        <taxon>Arthropoda</taxon>
        <taxon>Hexapoda</taxon>
        <taxon>Insecta</taxon>
        <taxon>Pterygota</taxon>
        <taxon>Neoptera</taxon>
        <taxon>Endopterygota</taxon>
        <taxon>Lepidoptera</taxon>
        <taxon>Glossata</taxon>
        <taxon>Ditrysia</taxon>
        <taxon>Tineoidea</taxon>
        <taxon>Psychidae</taxon>
        <taxon>Oiketicinae</taxon>
        <taxon>Eumeta</taxon>
    </lineage>
</organism>
<dbReference type="Proteomes" id="UP000299102">
    <property type="component" value="Unassembled WGS sequence"/>
</dbReference>
<proteinExistence type="predicted"/>
<protein>
    <submittedName>
        <fullName evidence="1">Uncharacterized protein</fullName>
    </submittedName>
</protein>
<evidence type="ECO:0000313" key="1">
    <source>
        <dbReference type="EMBL" id="GBP78539.1"/>
    </source>
</evidence>
<accession>A0A4C1YV45</accession>
<dbReference type="EMBL" id="BGZK01001373">
    <property type="protein sequence ID" value="GBP78539.1"/>
    <property type="molecule type" value="Genomic_DNA"/>
</dbReference>